<comment type="caution">
    <text evidence="3">The sequence shown here is derived from an EMBL/GenBank/DDBJ whole genome shotgun (WGS) entry which is preliminary data.</text>
</comment>
<dbReference type="EMBL" id="JAJVDC020000050">
    <property type="protein sequence ID" value="KAL1629877.1"/>
    <property type="molecule type" value="Genomic_DNA"/>
</dbReference>
<dbReference type="Proteomes" id="UP001521116">
    <property type="component" value="Unassembled WGS sequence"/>
</dbReference>
<evidence type="ECO:0000313" key="3">
    <source>
        <dbReference type="EMBL" id="KAL1629877.1"/>
    </source>
</evidence>
<dbReference type="Pfam" id="PF12697">
    <property type="entry name" value="Abhydrolase_6"/>
    <property type="match status" value="1"/>
</dbReference>
<dbReference type="InterPro" id="IPR000073">
    <property type="entry name" value="AB_hydrolase_1"/>
</dbReference>
<evidence type="ECO:0000313" key="4">
    <source>
        <dbReference type="Proteomes" id="UP001521116"/>
    </source>
</evidence>
<organism evidence="3 4">
    <name type="scientific">Neofusicoccum ribis</name>
    <dbReference type="NCBI Taxonomy" id="45134"/>
    <lineage>
        <taxon>Eukaryota</taxon>
        <taxon>Fungi</taxon>
        <taxon>Dikarya</taxon>
        <taxon>Ascomycota</taxon>
        <taxon>Pezizomycotina</taxon>
        <taxon>Dothideomycetes</taxon>
        <taxon>Dothideomycetes incertae sedis</taxon>
        <taxon>Botryosphaeriales</taxon>
        <taxon>Botryosphaeriaceae</taxon>
        <taxon>Neofusicoccum</taxon>
    </lineage>
</organism>
<feature type="region of interest" description="Disordered" evidence="1">
    <location>
        <begin position="438"/>
        <end position="461"/>
    </location>
</feature>
<feature type="compositionally biased region" description="Low complexity" evidence="1">
    <location>
        <begin position="233"/>
        <end position="244"/>
    </location>
</feature>
<dbReference type="SUPFAM" id="SSF53474">
    <property type="entry name" value="alpha/beta-Hydrolases"/>
    <property type="match status" value="1"/>
</dbReference>
<protein>
    <recommendedName>
        <fullName evidence="2">AB hydrolase-1 domain-containing protein</fullName>
    </recommendedName>
</protein>
<gene>
    <name evidence="3" type="ORF">SLS56_005146</name>
</gene>
<feature type="region of interest" description="Disordered" evidence="1">
    <location>
        <begin position="230"/>
        <end position="257"/>
    </location>
</feature>
<dbReference type="Gene3D" id="3.40.50.1820">
    <property type="entry name" value="alpha/beta hydrolase"/>
    <property type="match status" value="1"/>
</dbReference>
<evidence type="ECO:0000259" key="2">
    <source>
        <dbReference type="Pfam" id="PF12697"/>
    </source>
</evidence>
<reference evidence="3 4" key="1">
    <citation type="submission" date="2024-02" db="EMBL/GenBank/DDBJ databases">
        <title>De novo assembly and annotation of 12 fungi associated with fruit tree decline syndrome in Ontario, Canada.</title>
        <authorList>
            <person name="Sulman M."/>
            <person name="Ellouze W."/>
            <person name="Ilyukhin E."/>
        </authorList>
    </citation>
    <scope>NUCLEOTIDE SEQUENCE [LARGE SCALE GENOMIC DNA]</scope>
    <source>
        <strain evidence="3 4">M1-105</strain>
    </source>
</reference>
<keyword evidence="4" id="KW-1185">Reference proteome</keyword>
<proteinExistence type="predicted"/>
<evidence type="ECO:0000256" key="1">
    <source>
        <dbReference type="SAM" id="MobiDB-lite"/>
    </source>
</evidence>
<name>A0ABR3SUD1_9PEZI</name>
<feature type="domain" description="AB hydrolase-1" evidence="2">
    <location>
        <begin position="58"/>
        <end position="292"/>
    </location>
</feature>
<dbReference type="InterPro" id="IPR029058">
    <property type="entry name" value="AB_hydrolase_fold"/>
</dbReference>
<feature type="compositionally biased region" description="Gly residues" evidence="1">
    <location>
        <begin position="444"/>
        <end position="454"/>
    </location>
</feature>
<accession>A0ABR3SUD1</accession>
<sequence length="461" mass="51080">MSGFPFHIKEHVIPCQHVRGYPRATAHDQEELLHLVVKQYIPHDNPNPQPGDVTIIAAHANGFPKELYEPLWEDMLRRAKSAGFSIRSIWIADVAHQGASGALNEYRLGNDPSWFDHPRDLLHMVNTFRDQMIRPIVGIGHSMGGNNLVNLSFLHPRLLETLILIDPVILRRASKKGNQDPAAASARRRDLWPSREAAAEGFRKNKFYQTWDPRVLDLWIKHGLRGLPTAVHPSSQKPSASTPAPATPEPALAPPVHSESSVTLTTTKHQEVFTFLRPNFDALSDPATEPKRIATATGNRNKASHPDFAPETAVPESPFYRAEAVITFQMMPLLRPSVFYIFGETSDLSAPEFRADKMKVTGVGIGGSGGAPEGRVAEVTIDGVGHLIPMEAVGKTADYCVEWLAKEMRSWRVNEESERREWAAVPDEKKRVLSPQYLKMLGNGKNGNGNGNGNGPRAQKL</sequence>